<reference evidence="1 2" key="1">
    <citation type="submission" date="2018-08" db="EMBL/GenBank/DDBJ databases">
        <title>A genome reference for cultivated species of the human gut microbiota.</title>
        <authorList>
            <person name="Zou Y."/>
            <person name="Xue W."/>
            <person name="Luo G."/>
        </authorList>
    </citation>
    <scope>NUCLEOTIDE SEQUENCE [LARGE SCALE GENOMIC DNA]</scope>
    <source>
        <strain evidence="1 2">TF05-18</strain>
    </source>
</reference>
<sequence length="167" mass="19457">MEMGMKRIANECFFAWVESEIKSGRSVKFRVKGNSMMPLLRNGKDEVVVGPYDKEELKLFDVILFRQTDRYVLHRIIQKRDSRYLMQGDGVCRFYEECEDTDIIGVVRKVCRPSGKKIETDSMCWRLGSRLWLGLGGCRGMVLRVLNRLGVVSFFDESCQLGRKYYS</sequence>
<accession>A0A3E4T1A0</accession>
<dbReference type="RefSeq" id="WP_117678253.1">
    <property type="nucleotide sequence ID" value="NZ_JACBPU010000017.1"/>
</dbReference>
<dbReference type="GO" id="GO:0004252">
    <property type="term" value="F:serine-type endopeptidase activity"/>
    <property type="evidence" value="ECO:0007669"/>
    <property type="project" value="InterPro"/>
</dbReference>
<dbReference type="Proteomes" id="UP000261278">
    <property type="component" value="Unassembled WGS sequence"/>
</dbReference>
<dbReference type="InterPro" id="IPR019533">
    <property type="entry name" value="Peptidase_S26"/>
</dbReference>
<proteinExistence type="predicted"/>
<organism evidence="1 2">
    <name type="scientific">Phocaeicola vulgatus</name>
    <name type="common">Bacteroides vulgatus</name>
    <dbReference type="NCBI Taxonomy" id="821"/>
    <lineage>
        <taxon>Bacteria</taxon>
        <taxon>Pseudomonadati</taxon>
        <taxon>Bacteroidota</taxon>
        <taxon>Bacteroidia</taxon>
        <taxon>Bacteroidales</taxon>
        <taxon>Bacteroidaceae</taxon>
        <taxon>Phocaeicola</taxon>
    </lineage>
</organism>
<dbReference type="CDD" id="cd06530">
    <property type="entry name" value="S26_SPase_I"/>
    <property type="match status" value="1"/>
</dbReference>
<gene>
    <name evidence="1" type="ORF">DXC44_13460</name>
</gene>
<evidence type="ECO:0000313" key="2">
    <source>
        <dbReference type="Proteomes" id="UP000261278"/>
    </source>
</evidence>
<protein>
    <submittedName>
        <fullName evidence="1">S26 family signal peptidase</fullName>
    </submittedName>
</protein>
<evidence type="ECO:0000313" key="1">
    <source>
        <dbReference type="EMBL" id="RGL84846.1"/>
    </source>
</evidence>
<dbReference type="EMBL" id="QSSN01000015">
    <property type="protein sequence ID" value="RGL84846.1"/>
    <property type="molecule type" value="Genomic_DNA"/>
</dbReference>
<dbReference type="AlphaFoldDB" id="A0A3E4T1A0"/>
<comment type="caution">
    <text evidence="1">The sequence shown here is derived from an EMBL/GenBank/DDBJ whole genome shotgun (WGS) entry which is preliminary data.</text>
</comment>
<name>A0A3E4T1A0_PHOVU</name>
<dbReference type="GO" id="GO:0006465">
    <property type="term" value="P:signal peptide processing"/>
    <property type="evidence" value="ECO:0007669"/>
    <property type="project" value="InterPro"/>
</dbReference>
<dbReference type="InterPro" id="IPR036286">
    <property type="entry name" value="LexA/Signal_pep-like_sf"/>
</dbReference>
<dbReference type="Gene3D" id="2.10.109.10">
    <property type="entry name" value="Umud Fragment, subunit A"/>
    <property type="match status" value="1"/>
</dbReference>
<dbReference type="SUPFAM" id="SSF51306">
    <property type="entry name" value="LexA/Signal peptidase"/>
    <property type="match status" value="1"/>
</dbReference>